<name>A0A9X4IQK7_9VIBR</name>
<evidence type="ECO:0000256" key="2">
    <source>
        <dbReference type="ARBA" id="ARBA00022475"/>
    </source>
</evidence>
<dbReference type="PANTHER" id="PTHR30250:SF11">
    <property type="entry name" value="O-ANTIGEN TRANSPORTER-RELATED"/>
    <property type="match status" value="1"/>
</dbReference>
<organism evidence="7 8">
    <name type="scientific">Vibrio aestuarianus</name>
    <dbReference type="NCBI Taxonomy" id="28171"/>
    <lineage>
        <taxon>Bacteria</taxon>
        <taxon>Pseudomonadati</taxon>
        <taxon>Pseudomonadota</taxon>
        <taxon>Gammaproteobacteria</taxon>
        <taxon>Vibrionales</taxon>
        <taxon>Vibrionaceae</taxon>
        <taxon>Vibrio</taxon>
    </lineage>
</organism>
<accession>A0A9X4IQK7</accession>
<comment type="subcellular location">
    <subcellularLocation>
        <location evidence="1">Cell membrane</location>
        <topology evidence="1">Multi-pass membrane protein</topology>
    </subcellularLocation>
</comment>
<protein>
    <submittedName>
        <fullName evidence="7">Uncharacterized protein</fullName>
    </submittedName>
</protein>
<feature type="transmembrane region" description="Helical" evidence="6">
    <location>
        <begin position="242"/>
        <end position="267"/>
    </location>
</feature>
<feature type="transmembrane region" description="Helical" evidence="6">
    <location>
        <begin position="362"/>
        <end position="382"/>
    </location>
</feature>
<feature type="transmembrane region" description="Helical" evidence="6">
    <location>
        <begin position="448"/>
        <end position="467"/>
    </location>
</feature>
<keyword evidence="2" id="KW-1003">Cell membrane</keyword>
<evidence type="ECO:0000256" key="6">
    <source>
        <dbReference type="SAM" id="Phobius"/>
    </source>
</evidence>
<dbReference type="EMBL" id="JAKNBA010000024">
    <property type="protein sequence ID" value="MDE1243131.1"/>
    <property type="molecule type" value="Genomic_DNA"/>
</dbReference>
<evidence type="ECO:0000313" key="7">
    <source>
        <dbReference type="EMBL" id="MDE1243131.1"/>
    </source>
</evidence>
<keyword evidence="5 6" id="KW-0472">Membrane</keyword>
<dbReference type="Proteomes" id="UP001140979">
    <property type="component" value="Unassembled WGS sequence"/>
</dbReference>
<dbReference type="InterPro" id="IPR050833">
    <property type="entry name" value="Poly_Biosynth_Transport"/>
</dbReference>
<feature type="transmembrane region" description="Helical" evidence="6">
    <location>
        <begin position="171"/>
        <end position="191"/>
    </location>
</feature>
<feature type="transmembrane region" description="Helical" evidence="6">
    <location>
        <begin position="417"/>
        <end position="436"/>
    </location>
</feature>
<dbReference type="GO" id="GO:0005886">
    <property type="term" value="C:plasma membrane"/>
    <property type="evidence" value="ECO:0007669"/>
    <property type="project" value="UniProtKB-SubCell"/>
</dbReference>
<reference evidence="7" key="1">
    <citation type="submission" date="2022-02" db="EMBL/GenBank/DDBJ databases">
        <title>Emergence and expansion in Europe of a Vibrio aestuarianus clonal complex pathogenic for oysters.</title>
        <authorList>
            <person name="Mesnil A."/>
            <person name="Travers M.-A."/>
        </authorList>
    </citation>
    <scope>NUCLEOTIDE SEQUENCE</scope>
    <source>
        <strain evidence="7">19_064_11T1</strain>
    </source>
</reference>
<feature type="transmembrane region" description="Helical" evidence="6">
    <location>
        <begin position="329"/>
        <end position="350"/>
    </location>
</feature>
<keyword evidence="4 6" id="KW-1133">Transmembrane helix</keyword>
<dbReference type="RefSeq" id="WP_274683501.1">
    <property type="nucleotide sequence ID" value="NZ_JAKNBA010000024.1"/>
</dbReference>
<feature type="transmembrane region" description="Helical" evidence="6">
    <location>
        <begin position="294"/>
        <end position="317"/>
    </location>
</feature>
<comment type="caution">
    <text evidence="7">The sequence shown here is derived from an EMBL/GenBank/DDBJ whole genome shotgun (WGS) entry which is preliminary data.</text>
</comment>
<keyword evidence="3 6" id="KW-0812">Transmembrane</keyword>
<evidence type="ECO:0000256" key="5">
    <source>
        <dbReference type="ARBA" id="ARBA00023136"/>
    </source>
</evidence>
<proteinExistence type="predicted"/>
<feature type="transmembrane region" description="Helical" evidence="6">
    <location>
        <begin position="212"/>
        <end position="230"/>
    </location>
</feature>
<evidence type="ECO:0000256" key="3">
    <source>
        <dbReference type="ARBA" id="ARBA00022692"/>
    </source>
</evidence>
<feature type="transmembrane region" description="Helical" evidence="6">
    <location>
        <begin position="388"/>
        <end position="405"/>
    </location>
</feature>
<evidence type="ECO:0000256" key="1">
    <source>
        <dbReference type="ARBA" id="ARBA00004651"/>
    </source>
</evidence>
<evidence type="ECO:0000256" key="4">
    <source>
        <dbReference type="ARBA" id="ARBA00022989"/>
    </source>
</evidence>
<feature type="transmembrane region" description="Helical" evidence="6">
    <location>
        <begin position="12"/>
        <end position="29"/>
    </location>
</feature>
<gene>
    <name evidence="7" type="ORF">L9W94_13435</name>
</gene>
<feature type="transmembrane region" description="Helical" evidence="6">
    <location>
        <begin position="85"/>
        <end position="107"/>
    </location>
</feature>
<sequence>MKNVNRDFMALLFGRLLQIVITLFTLRVSTTILPEEELGTVYFVVAIQAFFVLSFISPIGQYFTRQTNCWFVGGVLRKNLFKYSLYLLLIAVVAFLLLSLTRLLGITDLSFDLILIISCLIFSQSANQTIVPLFNMIEHRYAFVTFNLMTALLSAIFSFLLLIYWSETSKSWLLGIVLGNMTVTGISVWWMKNNIHQNNNAREPKNNNVSEVVSFALPIAFSTFFMWFLASGYRVLIEHAYGLAFLATLGVGLAVSCQIFSIVESLLMQYFVPALYRNIGGVCKDTRLKFINQYISTVIPIYFSLAIFLTFAIEYIFPFLVAEKYYTSYMIAVYGVWVELFRVLTNAFAITGQIEKVTSRTVLPYIIGSTVLASTLSLNYYLKLEINVMFLLIASNALVLIYMVVKMNSLQRVSLPIKNISILGVSAIPAVFFLIWGNITQEASINSLLLLCIGVVIYFLGFVFSFGKLKND</sequence>
<evidence type="ECO:0000313" key="8">
    <source>
        <dbReference type="Proteomes" id="UP001140979"/>
    </source>
</evidence>
<dbReference type="PANTHER" id="PTHR30250">
    <property type="entry name" value="PST FAMILY PREDICTED COLANIC ACID TRANSPORTER"/>
    <property type="match status" value="1"/>
</dbReference>
<feature type="transmembrane region" description="Helical" evidence="6">
    <location>
        <begin position="41"/>
        <end position="64"/>
    </location>
</feature>
<dbReference type="AlphaFoldDB" id="A0A9X4IQK7"/>
<feature type="transmembrane region" description="Helical" evidence="6">
    <location>
        <begin position="141"/>
        <end position="165"/>
    </location>
</feature>